<dbReference type="EMBL" id="JAHRIQ010018558">
    <property type="protein sequence ID" value="MEQ2227243.1"/>
    <property type="molecule type" value="Genomic_DNA"/>
</dbReference>
<comment type="caution">
    <text evidence="1">The sequence shown here is derived from an EMBL/GenBank/DDBJ whole genome shotgun (WGS) entry which is preliminary data.</text>
</comment>
<evidence type="ECO:0000313" key="2">
    <source>
        <dbReference type="Proteomes" id="UP001482620"/>
    </source>
</evidence>
<evidence type="ECO:0000313" key="1">
    <source>
        <dbReference type="EMBL" id="MEQ2227243.1"/>
    </source>
</evidence>
<organism evidence="1 2">
    <name type="scientific">Ilyodon furcidens</name>
    <name type="common">goldbreast splitfin</name>
    <dbReference type="NCBI Taxonomy" id="33524"/>
    <lineage>
        <taxon>Eukaryota</taxon>
        <taxon>Metazoa</taxon>
        <taxon>Chordata</taxon>
        <taxon>Craniata</taxon>
        <taxon>Vertebrata</taxon>
        <taxon>Euteleostomi</taxon>
        <taxon>Actinopterygii</taxon>
        <taxon>Neopterygii</taxon>
        <taxon>Teleostei</taxon>
        <taxon>Neoteleostei</taxon>
        <taxon>Acanthomorphata</taxon>
        <taxon>Ovalentaria</taxon>
        <taxon>Atherinomorphae</taxon>
        <taxon>Cyprinodontiformes</taxon>
        <taxon>Goodeidae</taxon>
        <taxon>Ilyodon</taxon>
    </lineage>
</organism>
<sequence length="78" mass="8955">MTAHIWELSSQSLLMFYFNFNKEISIKTGPAPPNLTKLLAQPETDSILEESRTAVHSRMTGLLHYLKRCTERLEQGSF</sequence>
<gene>
    <name evidence="1" type="ORF">ILYODFUR_035772</name>
</gene>
<accession>A0ABV0T684</accession>
<protein>
    <recommendedName>
        <fullName evidence="3">Interleukin-6</fullName>
    </recommendedName>
</protein>
<reference evidence="1 2" key="1">
    <citation type="submission" date="2021-06" db="EMBL/GenBank/DDBJ databases">
        <authorList>
            <person name="Palmer J.M."/>
        </authorList>
    </citation>
    <scope>NUCLEOTIDE SEQUENCE [LARGE SCALE GENOMIC DNA]</scope>
    <source>
        <strain evidence="2">if_2019</strain>
        <tissue evidence="1">Muscle</tissue>
    </source>
</reference>
<name>A0ABV0T684_9TELE</name>
<keyword evidence="2" id="KW-1185">Reference proteome</keyword>
<proteinExistence type="predicted"/>
<evidence type="ECO:0008006" key="3">
    <source>
        <dbReference type="Google" id="ProtNLM"/>
    </source>
</evidence>
<dbReference type="Proteomes" id="UP001482620">
    <property type="component" value="Unassembled WGS sequence"/>
</dbReference>